<dbReference type="PANTHER" id="PTHR11066:SF48">
    <property type="entry name" value="ACYL-COA THIOESTERASE II"/>
    <property type="match status" value="1"/>
</dbReference>
<dbReference type="Proteomes" id="UP001328107">
    <property type="component" value="Unassembled WGS sequence"/>
</dbReference>
<dbReference type="GO" id="GO:0005782">
    <property type="term" value="C:peroxisomal matrix"/>
    <property type="evidence" value="ECO:0007669"/>
    <property type="project" value="UniProtKB-SubCell"/>
</dbReference>
<dbReference type="Pfam" id="PF20789">
    <property type="entry name" value="4HBT_3C"/>
    <property type="match status" value="1"/>
</dbReference>
<comment type="caution">
    <text evidence="3">The sequence shown here is derived from an EMBL/GenBank/DDBJ whole genome shotgun (WGS) entry which is preliminary data.</text>
</comment>
<dbReference type="GO" id="GO:0009062">
    <property type="term" value="P:fatty acid catabolic process"/>
    <property type="evidence" value="ECO:0007669"/>
    <property type="project" value="TreeGrafter"/>
</dbReference>
<evidence type="ECO:0000313" key="4">
    <source>
        <dbReference type="Proteomes" id="UP001328107"/>
    </source>
</evidence>
<comment type="similarity">
    <text evidence="1">Belongs to the C/M/P thioester hydrolase family.</text>
</comment>
<dbReference type="Gene3D" id="2.40.160.210">
    <property type="entry name" value="Acyl-CoA thioesterase, double hotdog domain"/>
    <property type="match status" value="1"/>
</dbReference>
<feature type="non-terminal residue" evidence="3">
    <location>
        <position position="1"/>
    </location>
</feature>
<dbReference type="GO" id="GO:0047617">
    <property type="term" value="F:fatty acyl-CoA hydrolase activity"/>
    <property type="evidence" value="ECO:0007669"/>
    <property type="project" value="InterPro"/>
</dbReference>
<feature type="domain" description="Acyl-CoA thioesterase-like C-terminal" evidence="2">
    <location>
        <begin position="68"/>
        <end position="177"/>
    </location>
</feature>
<name>A0AAN5CLD8_9BILA</name>
<accession>A0AAN5CLD8</accession>
<dbReference type="PANTHER" id="PTHR11066">
    <property type="entry name" value="ACYL-COA THIOESTERASE"/>
    <property type="match status" value="1"/>
</dbReference>
<gene>
    <name evidence="3" type="ORF">PMAYCL1PPCAC_16660</name>
</gene>
<evidence type="ECO:0000259" key="2">
    <source>
        <dbReference type="Pfam" id="PF20789"/>
    </source>
</evidence>
<evidence type="ECO:0000313" key="3">
    <source>
        <dbReference type="EMBL" id="GMR46465.1"/>
    </source>
</evidence>
<dbReference type="EMBL" id="BTRK01000004">
    <property type="protein sequence ID" value="GMR46465.1"/>
    <property type="molecule type" value="Genomic_DNA"/>
</dbReference>
<dbReference type="AlphaFoldDB" id="A0AAN5CLD8"/>
<reference evidence="4" key="1">
    <citation type="submission" date="2022-10" db="EMBL/GenBank/DDBJ databases">
        <title>Genome assembly of Pristionchus species.</title>
        <authorList>
            <person name="Yoshida K."/>
            <person name="Sommer R.J."/>
        </authorList>
    </citation>
    <scope>NUCLEOTIDE SEQUENCE [LARGE SCALE GENOMIC DNA]</scope>
    <source>
        <strain evidence="4">RS5460</strain>
    </source>
</reference>
<keyword evidence="4" id="KW-1185">Reference proteome</keyword>
<sequence>IIFFQFKVGDDLLDSSIFLCPNYGPPSGYPCLTEVARGRPQPIHDFYLALEKFPLEVRVVESPLFPLHHIDRYVCWIRIKHELGASLKDTDGFFVALFLSDFDIVRVALELYQKENIIVLASSLHHSVWVHRTKMDPRGWYLAVIECQVVTHGRARLTSHIFDEHKDCVLTVVQEAYF</sequence>
<dbReference type="GO" id="GO:0006637">
    <property type="term" value="P:acyl-CoA metabolic process"/>
    <property type="evidence" value="ECO:0007669"/>
    <property type="project" value="InterPro"/>
</dbReference>
<protein>
    <recommendedName>
        <fullName evidence="2">Acyl-CoA thioesterase-like C-terminal domain-containing protein</fullName>
    </recommendedName>
</protein>
<evidence type="ECO:0000256" key="1">
    <source>
        <dbReference type="ARBA" id="ARBA00006538"/>
    </source>
</evidence>
<dbReference type="InterPro" id="IPR042171">
    <property type="entry name" value="Acyl-CoA_hotdog"/>
</dbReference>
<dbReference type="InterPro" id="IPR029069">
    <property type="entry name" value="HotDog_dom_sf"/>
</dbReference>
<proteinExistence type="inferred from homology"/>
<dbReference type="InterPro" id="IPR003703">
    <property type="entry name" value="Acyl_CoA_thio"/>
</dbReference>
<organism evidence="3 4">
    <name type="scientific">Pristionchus mayeri</name>
    <dbReference type="NCBI Taxonomy" id="1317129"/>
    <lineage>
        <taxon>Eukaryota</taxon>
        <taxon>Metazoa</taxon>
        <taxon>Ecdysozoa</taxon>
        <taxon>Nematoda</taxon>
        <taxon>Chromadorea</taxon>
        <taxon>Rhabditida</taxon>
        <taxon>Rhabditina</taxon>
        <taxon>Diplogasteromorpha</taxon>
        <taxon>Diplogasteroidea</taxon>
        <taxon>Neodiplogasteridae</taxon>
        <taxon>Pristionchus</taxon>
    </lineage>
</organism>
<dbReference type="InterPro" id="IPR049450">
    <property type="entry name" value="ACOT8-like_C"/>
</dbReference>
<feature type="non-terminal residue" evidence="3">
    <location>
        <position position="178"/>
    </location>
</feature>
<dbReference type="SUPFAM" id="SSF54637">
    <property type="entry name" value="Thioesterase/thiol ester dehydrase-isomerase"/>
    <property type="match status" value="1"/>
</dbReference>